<keyword evidence="2 5" id="KW-0378">Hydrolase</keyword>
<dbReference type="Pfam" id="PF00135">
    <property type="entry name" value="COesterase"/>
    <property type="match status" value="1"/>
</dbReference>
<dbReference type="InterPro" id="IPR050654">
    <property type="entry name" value="AChE-related_enzymes"/>
</dbReference>
<accession>A0A4P9WMH1</accession>
<evidence type="ECO:0000313" key="5">
    <source>
        <dbReference type="EMBL" id="RKO93415.1"/>
    </source>
</evidence>
<feature type="domain" description="Carboxylesterase type B" evidence="4">
    <location>
        <begin position="29"/>
        <end position="273"/>
    </location>
</feature>
<sequence length="345" mass="37885">MSVFPVPLVSSPPSLPSPAAGRRCPLYEFSQSCAARLNCSQPDPSDQLACLNTKNATELVAATLASTGIPFLDFLEPPSDNFKPCIDGTFIPLFPLEGIVRGKFNRVTYLGGSNLNDGNLSVANSTVTDFIESITPPQFVRKIQSQYTVANTAPLLIPGEDPNFGIILAIYTDAFFLFTNFRTHKALRAAGAPSYAYRYSQITADPKCEQGDNRFMGATHGFEIPFVFGSAATRGCTFTPEEQEMSLAREQSYTSLANDGVPTTGGEAWPRFPELVEFKIPFSLDPVKLESEFDSNQSSAMAFDRGGWEAEKSDDDQPTNRMMEADTLPRVPDWVKWGKIRGKRN</sequence>
<dbReference type="SUPFAM" id="SSF53474">
    <property type="entry name" value="alpha/beta-Hydrolases"/>
    <property type="match status" value="1"/>
</dbReference>
<evidence type="ECO:0000256" key="2">
    <source>
        <dbReference type="ARBA" id="ARBA00022801"/>
    </source>
</evidence>
<dbReference type="Proteomes" id="UP000269721">
    <property type="component" value="Unassembled WGS sequence"/>
</dbReference>
<evidence type="ECO:0000313" key="6">
    <source>
        <dbReference type="Proteomes" id="UP000269721"/>
    </source>
</evidence>
<reference evidence="6" key="1">
    <citation type="journal article" date="2018" name="Nat. Microbiol.">
        <title>Leveraging single-cell genomics to expand the fungal tree of life.</title>
        <authorList>
            <person name="Ahrendt S.R."/>
            <person name="Quandt C.A."/>
            <person name="Ciobanu D."/>
            <person name="Clum A."/>
            <person name="Salamov A."/>
            <person name="Andreopoulos B."/>
            <person name="Cheng J.F."/>
            <person name="Woyke T."/>
            <person name="Pelin A."/>
            <person name="Henrissat B."/>
            <person name="Reynolds N.K."/>
            <person name="Benny G.L."/>
            <person name="Smith M.E."/>
            <person name="James T.Y."/>
            <person name="Grigoriev I.V."/>
        </authorList>
    </citation>
    <scope>NUCLEOTIDE SEQUENCE [LARGE SCALE GENOMIC DNA]</scope>
</reference>
<keyword evidence="6" id="KW-1185">Reference proteome</keyword>
<organism evidence="5 6">
    <name type="scientific">Blyttiomyces helicus</name>
    <dbReference type="NCBI Taxonomy" id="388810"/>
    <lineage>
        <taxon>Eukaryota</taxon>
        <taxon>Fungi</taxon>
        <taxon>Fungi incertae sedis</taxon>
        <taxon>Chytridiomycota</taxon>
        <taxon>Chytridiomycota incertae sedis</taxon>
        <taxon>Chytridiomycetes</taxon>
        <taxon>Chytridiomycetes incertae sedis</taxon>
        <taxon>Blyttiomyces</taxon>
    </lineage>
</organism>
<feature type="region of interest" description="Disordered" evidence="3">
    <location>
        <begin position="295"/>
        <end position="327"/>
    </location>
</feature>
<protein>
    <submittedName>
        <fullName evidence="5">Alpha/Beta hydrolase protein</fullName>
    </submittedName>
</protein>
<dbReference type="PANTHER" id="PTHR43918">
    <property type="entry name" value="ACETYLCHOLINESTERASE"/>
    <property type="match status" value="1"/>
</dbReference>
<dbReference type="EMBL" id="KZ994251">
    <property type="protein sequence ID" value="RKO93415.1"/>
    <property type="molecule type" value="Genomic_DNA"/>
</dbReference>
<evidence type="ECO:0000256" key="1">
    <source>
        <dbReference type="ARBA" id="ARBA00005964"/>
    </source>
</evidence>
<evidence type="ECO:0000256" key="3">
    <source>
        <dbReference type="SAM" id="MobiDB-lite"/>
    </source>
</evidence>
<dbReference type="GO" id="GO:0052689">
    <property type="term" value="F:carboxylic ester hydrolase activity"/>
    <property type="evidence" value="ECO:0007669"/>
    <property type="project" value="TreeGrafter"/>
</dbReference>
<dbReference type="InterPro" id="IPR002018">
    <property type="entry name" value="CarbesteraseB"/>
</dbReference>
<evidence type="ECO:0000259" key="4">
    <source>
        <dbReference type="Pfam" id="PF00135"/>
    </source>
</evidence>
<dbReference type="AlphaFoldDB" id="A0A4P9WMH1"/>
<proteinExistence type="inferred from homology"/>
<gene>
    <name evidence="5" type="ORF">BDK51DRAFT_25899</name>
</gene>
<dbReference type="InterPro" id="IPR029058">
    <property type="entry name" value="AB_hydrolase_fold"/>
</dbReference>
<dbReference type="PANTHER" id="PTHR43918:SF4">
    <property type="entry name" value="CARBOXYLIC ESTER HYDROLASE"/>
    <property type="match status" value="1"/>
</dbReference>
<comment type="similarity">
    <text evidence="1">Belongs to the type-B carboxylesterase/lipase family.</text>
</comment>
<dbReference type="Gene3D" id="3.40.50.1820">
    <property type="entry name" value="alpha/beta hydrolase"/>
    <property type="match status" value="1"/>
</dbReference>
<name>A0A4P9WMH1_9FUNG</name>
<dbReference type="OrthoDB" id="408631at2759"/>